<dbReference type="AlphaFoldDB" id="A0AAD6FXB6"/>
<organism evidence="3 4">
    <name type="scientific">Penicillium daleae</name>
    <dbReference type="NCBI Taxonomy" id="63821"/>
    <lineage>
        <taxon>Eukaryota</taxon>
        <taxon>Fungi</taxon>
        <taxon>Dikarya</taxon>
        <taxon>Ascomycota</taxon>
        <taxon>Pezizomycotina</taxon>
        <taxon>Eurotiomycetes</taxon>
        <taxon>Eurotiomycetidae</taxon>
        <taxon>Eurotiales</taxon>
        <taxon>Aspergillaceae</taxon>
        <taxon>Penicillium</taxon>
    </lineage>
</organism>
<feature type="region of interest" description="Disordered" evidence="1">
    <location>
        <begin position="238"/>
        <end position="260"/>
    </location>
</feature>
<feature type="region of interest" description="Disordered" evidence="1">
    <location>
        <begin position="73"/>
        <end position="109"/>
    </location>
</feature>
<feature type="compositionally biased region" description="Low complexity" evidence="1">
    <location>
        <begin position="238"/>
        <end position="257"/>
    </location>
</feature>
<evidence type="ECO:0000313" key="3">
    <source>
        <dbReference type="EMBL" id="KAJ5432842.1"/>
    </source>
</evidence>
<dbReference type="RefSeq" id="XP_056760134.1">
    <property type="nucleotide sequence ID" value="XM_056915380.1"/>
</dbReference>
<keyword evidence="2" id="KW-0732">Signal</keyword>
<sequence length="284" mass="29237">MHTSYVSLAVFAMGAAAVPNMPKADGNPFEGSFPFMPSGSSSVEDDDGMSNPVPAYMAAMQAVESAQAGAYNQPVQPKPVEPKPAAPKPASDDNQEFDAPVSQPSDPALNNLIPEITEYGVPSSTSSGIAHVKPSPAFSAVYEYSSSMSIMVSMPVSSSMAPLISQATPVIESMPIEMAPVTINPMPVQSAVQTTITKPSSFVTSPSVKAPAPTSITVSKPKTHSANIHEQHLASMAASSSVMHATPSSSATPSPSAQAVDDSTSMLNQVPVLGGIFSKLAGLF</sequence>
<dbReference type="GeneID" id="81605623"/>
<feature type="signal peptide" evidence="2">
    <location>
        <begin position="1"/>
        <end position="17"/>
    </location>
</feature>
<evidence type="ECO:0000256" key="1">
    <source>
        <dbReference type="SAM" id="MobiDB-lite"/>
    </source>
</evidence>
<dbReference type="EMBL" id="JAPVEA010000009">
    <property type="protein sequence ID" value="KAJ5432842.1"/>
    <property type="molecule type" value="Genomic_DNA"/>
</dbReference>
<reference evidence="3" key="2">
    <citation type="journal article" date="2023" name="IMA Fungus">
        <title>Comparative genomic study of the Penicillium genus elucidates a diverse pangenome and 15 lateral gene transfer events.</title>
        <authorList>
            <person name="Petersen C."/>
            <person name="Sorensen T."/>
            <person name="Nielsen M.R."/>
            <person name="Sondergaard T.E."/>
            <person name="Sorensen J.L."/>
            <person name="Fitzpatrick D.A."/>
            <person name="Frisvad J.C."/>
            <person name="Nielsen K.L."/>
        </authorList>
    </citation>
    <scope>NUCLEOTIDE SEQUENCE</scope>
    <source>
        <strain evidence="3">IBT 16125</strain>
    </source>
</reference>
<feature type="compositionally biased region" description="Pro residues" evidence="1">
    <location>
        <begin position="76"/>
        <end position="87"/>
    </location>
</feature>
<comment type="caution">
    <text evidence="3">The sequence shown here is derived from an EMBL/GenBank/DDBJ whole genome shotgun (WGS) entry which is preliminary data.</text>
</comment>
<proteinExistence type="predicted"/>
<feature type="chain" id="PRO_5042280932" evidence="2">
    <location>
        <begin position="18"/>
        <end position="284"/>
    </location>
</feature>
<evidence type="ECO:0000313" key="4">
    <source>
        <dbReference type="Proteomes" id="UP001213681"/>
    </source>
</evidence>
<name>A0AAD6FXB6_9EURO</name>
<reference evidence="3" key="1">
    <citation type="submission" date="2022-12" db="EMBL/GenBank/DDBJ databases">
        <authorList>
            <person name="Petersen C."/>
        </authorList>
    </citation>
    <scope>NUCLEOTIDE SEQUENCE</scope>
    <source>
        <strain evidence="3">IBT 16125</strain>
    </source>
</reference>
<accession>A0AAD6FXB6</accession>
<gene>
    <name evidence="3" type="ORF">N7458_011998</name>
</gene>
<keyword evidence="4" id="KW-1185">Reference proteome</keyword>
<protein>
    <submittedName>
        <fullName evidence="3">Uncharacterized protein</fullName>
    </submittedName>
</protein>
<dbReference type="Proteomes" id="UP001213681">
    <property type="component" value="Unassembled WGS sequence"/>
</dbReference>
<evidence type="ECO:0000256" key="2">
    <source>
        <dbReference type="SAM" id="SignalP"/>
    </source>
</evidence>